<accession>D7G390</accession>
<feature type="compositionally biased region" description="Basic and acidic residues" evidence="1">
    <location>
        <begin position="485"/>
        <end position="505"/>
    </location>
</feature>
<dbReference type="Proteomes" id="UP000002630">
    <property type="component" value="Linkage Group LG09"/>
</dbReference>
<feature type="region of interest" description="Disordered" evidence="1">
    <location>
        <begin position="610"/>
        <end position="905"/>
    </location>
</feature>
<dbReference type="EMBL" id="FN648708">
    <property type="protein sequence ID" value="CBJ26937.1"/>
    <property type="molecule type" value="Genomic_DNA"/>
</dbReference>
<feature type="compositionally biased region" description="Low complexity" evidence="1">
    <location>
        <begin position="222"/>
        <end position="251"/>
    </location>
</feature>
<feature type="region of interest" description="Disordered" evidence="1">
    <location>
        <begin position="1"/>
        <end position="300"/>
    </location>
</feature>
<feature type="compositionally biased region" description="Gly residues" evidence="1">
    <location>
        <begin position="252"/>
        <end position="261"/>
    </location>
</feature>
<dbReference type="OrthoDB" id="10560076at2759"/>
<proteinExistence type="predicted"/>
<protein>
    <submittedName>
        <fullName evidence="2">Uncharacterized protein</fullName>
    </submittedName>
</protein>
<name>D7G390_ECTSI</name>
<feature type="region of interest" description="Disordered" evidence="1">
    <location>
        <begin position="342"/>
        <end position="509"/>
    </location>
</feature>
<gene>
    <name evidence="2" type="ORF">Esi_0050_0088</name>
</gene>
<dbReference type="InParanoid" id="D7G390"/>
<dbReference type="AlphaFoldDB" id="D7G390"/>
<reference evidence="2 3" key="1">
    <citation type="journal article" date="2010" name="Nature">
        <title>The Ectocarpus genome and the independent evolution of multicellularity in brown algae.</title>
        <authorList>
            <person name="Cock J.M."/>
            <person name="Sterck L."/>
            <person name="Rouze P."/>
            <person name="Scornet D."/>
            <person name="Allen A.E."/>
            <person name="Amoutzias G."/>
            <person name="Anthouard V."/>
            <person name="Artiguenave F."/>
            <person name="Aury J.M."/>
            <person name="Badger J.H."/>
            <person name="Beszteri B."/>
            <person name="Billiau K."/>
            <person name="Bonnet E."/>
            <person name="Bothwell J.H."/>
            <person name="Bowler C."/>
            <person name="Boyen C."/>
            <person name="Brownlee C."/>
            <person name="Carrano C.J."/>
            <person name="Charrier B."/>
            <person name="Cho G.Y."/>
            <person name="Coelho S.M."/>
            <person name="Collen J."/>
            <person name="Corre E."/>
            <person name="Da Silva C."/>
            <person name="Delage L."/>
            <person name="Delaroque N."/>
            <person name="Dittami S.M."/>
            <person name="Doulbeau S."/>
            <person name="Elias M."/>
            <person name="Farnham G."/>
            <person name="Gachon C.M."/>
            <person name="Gschloessl B."/>
            <person name="Heesch S."/>
            <person name="Jabbari K."/>
            <person name="Jubin C."/>
            <person name="Kawai H."/>
            <person name="Kimura K."/>
            <person name="Kloareg B."/>
            <person name="Kupper F.C."/>
            <person name="Lang D."/>
            <person name="Le Bail A."/>
            <person name="Leblanc C."/>
            <person name="Lerouge P."/>
            <person name="Lohr M."/>
            <person name="Lopez P.J."/>
            <person name="Martens C."/>
            <person name="Maumus F."/>
            <person name="Michel G."/>
            <person name="Miranda-Saavedra D."/>
            <person name="Morales J."/>
            <person name="Moreau H."/>
            <person name="Motomura T."/>
            <person name="Nagasato C."/>
            <person name="Napoli C.A."/>
            <person name="Nelson D.R."/>
            <person name="Nyvall-Collen P."/>
            <person name="Peters A.F."/>
            <person name="Pommier C."/>
            <person name="Potin P."/>
            <person name="Poulain J."/>
            <person name="Quesneville H."/>
            <person name="Read B."/>
            <person name="Rensing S.A."/>
            <person name="Ritter A."/>
            <person name="Rousvoal S."/>
            <person name="Samanta M."/>
            <person name="Samson G."/>
            <person name="Schroeder D.C."/>
            <person name="Segurens B."/>
            <person name="Strittmatter M."/>
            <person name="Tonon T."/>
            <person name="Tregear J.W."/>
            <person name="Valentin K."/>
            <person name="von Dassow P."/>
            <person name="Yamagishi T."/>
            <person name="Van de Peer Y."/>
            <person name="Wincker P."/>
        </authorList>
    </citation>
    <scope>NUCLEOTIDE SEQUENCE [LARGE SCALE GENOMIC DNA]</scope>
    <source>
        <strain evidence="3">Ec32 / CCAP1310/4</strain>
    </source>
</reference>
<feature type="compositionally biased region" description="Low complexity" evidence="1">
    <location>
        <begin position="395"/>
        <end position="405"/>
    </location>
</feature>
<feature type="compositionally biased region" description="Polar residues" evidence="1">
    <location>
        <begin position="652"/>
        <end position="680"/>
    </location>
</feature>
<dbReference type="EMBL" id="FN649734">
    <property type="protein sequence ID" value="CBJ26937.1"/>
    <property type="molecule type" value="Genomic_DNA"/>
</dbReference>
<evidence type="ECO:0000313" key="2">
    <source>
        <dbReference type="EMBL" id="CBJ26937.1"/>
    </source>
</evidence>
<keyword evidence="3" id="KW-1185">Reference proteome</keyword>
<feature type="compositionally biased region" description="Low complexity" evidence="1">
    <location>
        <begin position="413"/>
        <end position="434"/>
    </location>
</feature>
<feature type="compositionally biased region" description="Basic and acidic residues" evidence="1">
    <location>
        <begin position="817"/>
        <end position="828"/>
    </location>
</feature>
<sequence length="945" mass="96034">MEEPRVIVASLTTSDAVGAGSTSDAGYFTPPPSVGQGTTRKKSPASRGSPSYADHDGSSSDDGSGGSSIRTRRSRRGPTLAPALDSRADRDRSQSAEAGETPEEAGTKRGGGRWKWTSTAASRAPGKFSRANGGGGCDGEAIPSPLSKHMQQPAAVAEPETLTQDSGKSNRRTPDGPNSTGSGEGSTAALDSILGGPAARTTAVASSTSPTKVTPWSWKMLATRTSTASTSAASITSAAPGPSSSDATAAGSSGGGDGSSGRTGRATAPKEQESRQSFVQPPAAATTTAGRGARPSSVKQTAAAAAAAAAAGAGRTGVHVGYQKMRISSGGGNRAIACAAEADADEALSRPPPAPGTSTPRYRGTVPNPAVGGTCERSKRGEYGPRSPMPPPSPGGSSDGVAAPPLSEEGGVTPRQPQATATTPSGNGANGANGVVDVHLAEGELEAGGWKHLDSAGGGSFEIDSRHSSSSSTTTTTPNIATEKNVTRAGEEKPEEQSGRTRDGFDSGFEATAVARKSDGGMTEREIIAGAEVAVASAKKEAAGTVDRATAPGTPPKFPVDTAELLSDAAATAPGTKGKAGTRGVDRTGKVQLEGTVAVTGGGTRCQCVEKESLRVSGEDGGSVSRTVRDDNWWKQNAAKALAISAERKNTPGRSRSRNGTPARSRSRTGTPTHSRSASTRRGGVAPRDGRGTPSSRSGSVVGRAKGQNGGGGGSRSREDAGGWPTEDGAEGGVAGVGGGDGGYRRSSWGVALPLSGTDDTPREHGGAHGARESGTGRRSRESSGWGLNSDDGGDWEQQRRWRSSRASSASGVWSDDGVHDYDHDDTGRSNASTSMYSDEEEDDDLPSSRSSISTGYESSAMGKGSEPRQPGTPAGEDQDDDVGGHDRGSGKYAPPSPAWPLQHPPVGQTPVGHLVSFRIYKLGYVVAFFMPRLRMLVVTGRYIM</sequence>
<feature type="compositionally biased region" description="Low complexity" evidence="1">
    <location>
        <begin position="197"/>
        <end position="215"/>
    </location>
</feature>
<feature type="compositionally biased region" description="Polar residues" evidence="1">
    <location>
        <begin position="848"/>
        <end position="858"/>
    </location>
</feature>
<dbReference type="OMA" id="GSHKFKT"/>
<feature type="compositionally biased region" description="Basic and acidic residues" evidence="1">
    <location>
        <begin position="760"/>
        <end position="782"/>
    </location>
</feature>
<evidence type="ECO:0000256" key="1">
    <source>
        <dbReference type="SAM" id="MobiDB-lite"/>
    </source>
</evidence>
<organism evidence="2 3">
    <name type="scientific">Ectocarpus siliculosus</name>
    <name type="common">Brown alga</name>
    <name type="synonym">Conferva siliculosa</name>
    <dbReference type="NCBI Taxonomy" id="2880"/>
    <lineage>
        <taxon>Eukaryota</taxon>
        <taxon>Sar</taxon>
        <taxon>Stramenopiles</taxon>
        <taxon>Ochrophyta</taxon>
        <taxon>PX clade</taxon>
        <taxon>Phaeophyceae</taxon>
        <taxon>Ectocarpales</taxon>
        <taxon>Ectocarpaceae</taxon>
        <taxon>Ectocarpus</taxon>
    </lineage>
</organism>
<feature type="compositionally biased region" description="Gly residues" evidence="1">
    <location>
        <begin position="731"/>
        <end position="742"/>
    </location>
</feature>
<feature type="compositionally biased region" description="Low complexity" evidence="1">
    <location>
        <begin position="281"/>
        <end position="295"/>
    </location>
</feature>
<evidence type="ECO:0000313" key="3">
    <source>
        <dbReference type="Proteomes" id="UP000002630"/>
    </source>
</evidence>
<feature type="compositionally biased region" description="Polar residues" evidence="1">
    <location>
        <begin position="10"/>
        <end position="24"/>
    </location>
</feature>
<feature type="compositionally biased region" description="Low complexity" evidence="1">
    <location>
        <begin position="468"/>
        <end position="477"/>
    </location>
</feature>